<organism evidence="1 2">
    <name type="scientific">Tothia fuscella</name>
    <dbReference type="NCBI Taxonomy" id="1048955"/>
    <lineage>
        <taxon>Eukaryota</taxon>
        <taxon>Fungi</taxon>
        <taxon>Dikarya</taxon>
        <taxon>Ascomycota</taxon>
        <taxon>Pezizomycotina</taxon>
        <taxon>Dothideomycetes</taxon>
        <taxon>Pleosporomycetidae</taxon>
        <taxon>Venturiales</taxon>
        <taxon>Cylindrosympodiaceae</taxon>
        <taxon>Tothia</taxon>
    </lineage>
</organism>
<name>A0A9P4TY78_9PEZI</name>
<accession>A0A9P4TY78</accession>
<proteinExistence type="predicted"/>
<reference evidence="1" key="1">
    <citation type="journal article" date="2020" name="Stud. Mycol.">
        <title>101 Dothideomycetes genomes: a test case for predicting lifestyles and emergence of pathogens.</title>
        <authorList>
            <person name="Haridas S."/>
            <person name="Albert R."/>
            <person name="Binder M."/>
            <person name="Bloem J."/>
            <person name="Labutti K."/>
            <person name="Salamov A."/>
            <person name="Andreopoulos B."/>
            <person name="Baker S."/>
            <person name="Barry K."/>
            <person name="Bills G."/>
            <person name="Bluhm B."/>
            <person name="Cannon C."/>
            <person name="Castanera R."/>
            <person name="Culley D."/>
            <person name="Daum C."/>
            <person name="Ezra D."/>
            <person name="Gonzalez J."/>
            <person name="Henrissat B."/>
            <person name="Kuo A."/>
            <person name="Liang C."/>
            <person name="Lipzen A."/>
            <person name="Lutzoni F."/>
            <person name="Magnuson J."/>
            <person name="Mondo S."/>
            <person name="Nolan M."/>
            <person name="Ohm R."/>
            <person name="Pangilinan J."/>
            <person name="Park H.-J."/>
            <person name="Ramirez L."/>
            <person name="Alfaro M."/>
            <person name="Sun H."/>
            <person name="Tritt A."/>
            <person name="Yoshinaga Y."/>
            <person name="Zwiers L.-H."/>
            <person name="Turgeon B."/>
            <person name="Goodwin S."/>
            <person name="Spatafora J."/>
            <person name="Crous P."/>
            <person name="Grigoriev I."/>
        </authorList>
    </citation>
    <scope>NUCLEOTIDE SEQUENCE</scope>
    <source>
        <strain evidence="1">CBS 130266</strain>
    </source>
</reference>
<gene>
    <name evidence="1" type="ORF">EJ08DRAFT_650268</name>
</gene>
<evidence type="ECO:0000313" key="1">
    <source>
        <dbReference type="EMBL" id="KAF2429607.1"/>
    </source>
</evidence>
<dbReference type="EMBL" id="MU007045">
    <property type="protein sequence ID" value="KAF2429607.1"/>
    <property type="molecule type" value="Genomic_DNA"/>
</dbReference>
<dbReference type="Proteomes" id="UP000800235">
    <property type="component" value="Unassembled WGS sequence"/>
</dbReference>
<protein>
    <submittedName>
        <fullName evidence="1">Uncharacterized protein</fullName>
    </submittedName>
</protein>
<evidence type="ECO:0000313" key="2">
    <source>
        <dbReference type="Proteomes" id="UP000800235"/>
    </source>
</evidence>
<keyword evidence="2" id="KW-1185">Reference proteome</keyword>
<comment type="caution">
    <text evidence="1">The sequence shown here is derived from an EMBL/GenBank/DDBJ whole genome shotgun (WGS) entry which is preliminary data.</text>
</comment>
<dbReference type="AlphaFoldDB" id="A0A9P4TY78"/>
<sequence>MHYYHHHHSSEIPYLHVFSASPSHSAISQSIPPLGYCNLKTSQPVSALSHYPPHVDIAPPL</sequence>